<accession>A0A5C6VCD4</accession>
<protein>
    <submittedName>
        <fullName evidence="3">SGNH/GDSL hydrolase family protein</fullName>
        <ecNumber evidence="2">3.1.-.-</ecNumber>
    </submittedName>
</protein>
<dbReference type="RefSeq" id="WP_147238144.1">
    <property type="nucleotide sequence ID" value="NZ_JAZHFZ010000054.1"/>
</dbReference>
<name>A0A5C6VCD4_9BURK</name>
<organism evidence="3 4">
    <name type="scientific">Paraburkholderia azotifigens</name>
    <dbReference type="NCBI Taxonomy" id="2057004"/>
    <lineage>
        <taxon>Bacteria</taxon>
        <taxon>Pseudomonadati</taxon>
        <taxon>Pseudomonadota</taxon>
        <taxon>Betaproteobacteria</taxon>
        <taxon>Burkholderiales</taxon>
        <taxon>Burkholderiaceae</taxon>
        <taxon>Paraburkholderia</taxon>
    </lineage>
</organism>
<dbReference type="Proteomes" id="UP000321776">
    <property type="component" value="Unassembled WGS sequence"/>
</dbReference>
<evidence type="ECO:0000313" key="3">
    <source>
        <dbReference type="EMBL" id="TXC80698.1"/>
    </source>
</evidence>
<dbReference type="EMBL" id="JAZHGA010000051">
    <property type="protein sequence ID" value="MEM5345675.1"/>
    <property type="molecule type" value="Genomic_DNA"/>
</dbReference>
<reference evidence="3 4" key="1">
    <citation type="journal article" date="2018" name="Int. J. Syst. Evol. Microbiol.">
        <title>Paraburkholderia azotifigens sp. nov., a nitrogen-fixing bacterium isolated from paddy soil.</title>
        <authorList>
            <person name="Choi G.M."/>
            <person name="Im W.T."/>
        </authorList>
    </citation>
    <scope>NUCLEOTIDE SEQUENCE [LARGE SCALE GENOMIC DNA]</scope>
    <source>
        <strain evidence="3 4">NF 2-5-3</strain>
    </source>
</reference>
<reference evidence="2 5" key="3">
    <citation type="submission" date="2024-01" db="EMBL/GenBank/DDBJ databases">
        <title>The diversity of rhizobia nodulating Mimosa spp. in eleven states of Brazil covering several biomes is determined by host plant, location, and edaphic factors.</title>
        <authorList>
            <person name="Rouws L."/>
            <person name="Barauna A."/>
            <person name="Beukes C."/>
            <person name="De Faria S.M."/>
            <person name="Gross E."/>
            <person name="Dos Reis Junior F.B."/>
            <person name="Simon M."/>
            <person name="Maluk M."/>
            <person name="Odee D.W."/>
            <person name="Kenicer G."/>
            <person name="Young J.P.W."/>
            <person name="Reis V.M."/>
            <person name="Zilli J."/>
            <person name="James E.K."/>
        </authorList>
    </citation>
    <scope>NUCLEOTIDE SEQUENCE [LARGE SCALE GENOMIC DNA]</scope>
    <source>
        <strain evidence="2 5">JPY530</strain>
    </source>
</reference>
<dbReference type="EMBL" id="VOQS01000005">
    <property type="protein sequence ID" value="TXC80698.1"/>
    <property type="molecule type" value="Genomic_DNA"/>
</dbReference>
<dbReference type="AlphaFoldDB" id="A0A5C6VCD4"/>
<evidence type="ECO:0000313" key="5">
    <source>
        <dbReference type="Proteomes" id="UP001481677"/>
    </source>
</evidence>
<sequence length="384" mass="42882">MNAHTEDGEAPGLHRRLMRYDPILGYRFAPGLKLRIPHEGGGYLVKTNRDGFRCEHQVTPCKHTRHRVLVFGDSYTAGDGVSNGKRYTDVLEQQLTDTEVLNFGLSGSGTDQQYLVFQQYAAQIEYDAVVISVLVENIQRNVVRERGWADRTGEAIRVPKPWFEFSAGDGLTLKGVPVPQPYRDENPSQPSGGGIASLRSSLRKMVNRIGPDFKDACQRITRFQPLPEYNASSNESWKLMQAILGKWVSELSVPAVIVVMPVYQYVEETASYRNIRKRFDELAQSVGVLVYHVLDDFQQYPAGKRRQLRFRMDCHYTPIAHDLMGRALAKVVAPLLQAGGRTEHSPMPGAASGIDDERQMPRPGDPGKQETGGERALPSQGVAT</sequence>
<keyword evidence="5" id="KW-1185">Reference proteome</keyword>
<dbReference type="Gene3D" id="3.40.50.1110">
    <property type="entry name" value="SGNH hydrolase"/>
    <property type="match status" value="1"/>
</dbReference>
<dbReference type="InterPro" id="IPR036514">
    <property type="entry name" value="SGNH_hydro_sf"/>
</dbReference>
<feature type="region of interest" description="Disordered" evidence="1">
    <location>
        <begin position="339"/>
        <end position="384"/>
    </location>
</feature>
<feature type="compositionally biased region" description="Basic and acidic residues" evidence="1">
    <location>
        <begin position="355"/>
        <end position="373"/>
    </location>
</feature>
<gene>
    <name evidence="3" type="ORF">FRZ40_41375</name>
    <name evidence="2" type="ORF">V4C56_39385</name>
</gene>
<dbReference type="SUPFAM" id="SSF52266">
    <property type="entry name" value="SGNH hydrolase"/>
    <property type="match status" value="1"/>
</dbReference>
<dbReference type="EC" id="3.1.-.-" evidence="2"/>
<evidence type="ECO:0000313" key="2">
    <source>
        <dbReference type="EMBL" id="MEM5345675.1"/>
    </source>
</evidence>
<reference evidence="3" key="2">
    <citation type="submission" date="2019-08" db="EMBL/GenBank/DDBJ databases">
        <authorList>
            <person name="Im W.-T."/>
        </authorList>
    </citation>
    <scope>NUCLEOTIDE SEQUENCE</scope>
    <source>
        <strain evidence="3">NF 2-5-3</strain>
    </source>
</reference>
<evidence type="ECO:0000313" key="4">
    <source>
        <dbReference type="Proteomes" id="UP000321776"/>
    </source>
</evidence>
<keyword evidence="3" id="KW-0378">Hydrolase</keyword>
<comment type="caution">
    <text evidence="3">The sequence shown here is derived from an EMBL/GenBank/DDBJ whole genome shotgun (WGS) entry which is preliminary data.</text>
</comment>
<proteinExistence type="predicted"/>
<dbReference type="GO" id="GO:0016788">
    <property type="term" value="F:hydrolase activity, acting on ester bonds"/>
    <property type="evidence" value="ECO:0007669"/>
    <property type="project" value="UniProtKB-ARBA"/>
</dbReference>
<dbReference type="Proteomes" id="UP001481677">
    <property type="component" value="Unassembled WGS sequence"/>
</dbReference>
<evidence type="ECO:0000256" key="1">
    <source>
        <dbReference type="SAM" id="MobiDB-lite"/>
    </source>
</evidence>